<comment type="caution">
    <text evidence="1">The sequence shown here is derived from an EMBL/GenBank/DDBJ whole genome shotgun (WGS) entry which is preliminary data.</text>
</comment>
<sequence>MFLQRPFIFLEEAPCSCFASSLPIKEKALTTRIKDSDVVLYNGSDVLVLANTRLQDLMAKEQVIDLLSVKPHEFIQYGLGCLEKVANLGDNYAKETREKLRLLVAGGDGTVWRVLGCVGELHKAGRHPVPPTAIVPADLVEMVHSLKGLSKILRLHVKRLNSTTWEPITIMSRPTTD</sequence>
<name>A0ACB9D381_CICIN</name>
<organism evidence="1 2">
    <name type="scientific">Cichorium intybus</name>
    <name type="common">Chicory</name>
    <dbReference type="NCBI Taxonomy" id="13427"/>
    <lineage>
        <taxon>Eukaryota</taxon>
        <taxon>Viridiplantae</taxon>
        <taxon>Streptophyta</taxon>
        <taxon>Embryophyta</taxon>
        <taxon>Tracheophyta</taxon>
        <taxon>Spermatophyta</taxon>
        <taxon>Magnoliopsida</taxon>
        <taxon>eudicotyledons</taxon>
        <taxon>Gunneridae</taxon>
        <taxon>Pentapetalae</taxon>
        <taxon>asterids</taxon>
        <taxon>campanulids</taxon>
        <taxon>Asterales</taxon>
        <taxon>Asteraceae</taxon>
        <taxon>Cichorioideae</taxon>
        <taxon>Cichorieae</taxon>
        <taxon>Cichoriinae</taxon>
        <taxon>Cichorium</taxon>
    </lineage>
</organism>
<protein>
    <submittedName>
        <fullName evidence="1">Uncharacterized protein</fullName>
    </submittedName>
</protein>
<gene>
    <name evidence="1" type="ORF">L2E82_31446</name>
</gene>
<proteinExistence type="predicted"/>
<reference evidence="2" key="1">
    <citation type="journal article" date="2022" name="Mol. Ecol. Resour.">
        <title>The genomes of chicory, endive, great burdock and yacon provide insights into Asteraceae palaeo-polyploidization history and plant inulin production.</title>
        <authorList>
            <person name="Fan W."/>
            <person name="Wang S."/>
            <person name="Wang H."/>
            <person name="Wang A."/>
            <person name="Jiang F."/>
            <person name="Liu H."/>
            <person name="Zhao H."/>
            <person name="Xu D."/>
            <person name="Zhang Y."/>
        </authorList>
    </citation>
    <scope>NUCLEOTIDE SEQUENCE [LARGE SCALE GENOMIC DNA]</scope>
    <source>
        <strain evidence="2">cv. Punajuju</strain>
    </source>
</reference>
<dbReference type="EMBL" id="CM042013">
    <property type="protein sequence ID" value="KAI3740971.1"/>
    <property type="molecule type" value="Genomic_DNA"/>
</dbReference>
<evidence type="ECO:0000313" key="2">
    <source>
        <dbReference type="Proteomes" id="UP001055811"/>
    </source>
</evidence>
<reference evidence="1 2" key="2">
    <citation type="journal article" date="2022" name="Mol. Ecol. Resour.">
        <title>The genomes of chicory, endive, great burdock and yacon provide insights into Asteraceae paleo-polyploidization history and plant inulin production.</title>
        <authorList>
            <person name="Fan W."/>
            <person name="Wang S."/>
            <person name="Wang H."/>
            <person name="Wang A."/>
            <person name="Jiang F."/>
            <person name="Liu H."/>
            <person name="Zhao H."/>
            <person name="Xu D."/>
            <person name="Zhang Y."/>
        </authorList>
    </citation>
    <scope>NUCLEOTIDE SEQUENCE [LARGE SCALE GENOMIC DNA]</scope>
    <source>
        <strain evidence="2">cv. Punajuju</strain>
        <tissue evidence="1">Leaves</tissue>
    </source>
</reference>
<accession>A0ACB9D381</accession>
<keyword evidence="2" id="KW-1185">Reference proteome</keyword>
<evidence type="ECO:0000313" key="1">
    <source>
        <dbReference type="EMBL" id="KAI3740971.1"/>
    </source>
</evidence>
<dbReference type="Proteomes" id="UP001055811">
    <property type="component" value="Linkage Group LG05"/>
</dbReference>